<organism evidence="2 3">
    <name type="scientific">Agaribacter marinus</name>
    <dbReference type="NCBI Taxonomy" id="1431249"/>
    <lineage>
        <taxon>Bacteria</taxon>
        <taxon>Pseudomonadati</taxon>
        <taxon>Pseudomonadota</taxon>
        <taxon>Gammaproteobacteria</taxon>
        <taxon>Alteromonadales</taxon>
        <taxon>Alteromonadaceae</taxon>
        <taxon>Agaribacter</taxon>
    </lineage>
</organism>
<reference evidence="2" key="1">
    <citation type="journal article" date="2014" name="Int. J. Syst. Evol. Microbiol.">
        <title>Complete genome sequence of Corynebacterium casei LMG S-19264T (=DSM 44701T), isolated from a smear-ripened cheese.</title>
        <authorList>
            <consortium name="US DOE Joint Genome Institute (JGI-PGF)"/>
            <person name="Walter F."/>
            <person name="Albersmeier A."/>
            <person name="Kalinowski J."/>
            <person name="Ruckert C."/>
        </authorList>
    </citation>
    <scope>NUCLEOTIDE SEQUENCE</scope>
    <source>
        <strain evidence="2">NBRC 110023</strain>
    </source>
</reference>
<keyword evidence="1" id="KW-0472">Membrane</keyword>
<evidence type="ECO:0000313" key="2">
    <source>
        <dbReference type="EMBL" id="GLR70563.1"/>
    </source>
</evidence>
<feature type="transmembrane region" description="Helical" evidence="1">
    <location>
        <begin position="1433"/>
        <end position="1457"/>
    </location>
</feature>
<feature type="transmembrane region" description="Helical" evidence="1">
    <location>
        <begin position="1410"/>
        <end position="1427"/>
    </location>
</feature>
<keyword evidence="1" id="KW-0812">Transmembrane</keyword>
<feature type="transmembrane region" description="Helical" evidence="1">
    <location>
        <begin position="789"/>
        <end position="809"/>
    </location>
</feature>
<comment type="caution">
    <text evidence="2">The sequence shown here is derived from an EMBL/GenBank/DDBJ whole genome shotgun (WGS) entry which is preliminary data.</text>
</comment>
<feature type="transmembrane region" description="Helical" evidence="1">
    <location>
        <begin position="306"/>
        <end position="327"/>
    </location>
</feature>
<sequence>MQSEAKNSAYAAPNRKLWVYGLLIATVLVGFTYFGLLSEKDRSINHDYYRILYEASNTFNENLIKLDSMHRYKESVSSIRSLLPSYSRVWQAKSSGDGNNGLSNNVDAAETFRYEVIGTSLFVTSPEANGFKAQLAIDDILPEPKNGFSQYLFANENDVLAMVGDERTISIVELDSINKQIQLKNKQFQLNFTDSKANAALGKKAPLPTYSNHVDMKISYGEFRVYIFPFTLKTPLHQGQTDNASGALERLYLVGLLPQSKLASRDSGDWNISLFIVSFASLFFMWCMLRLYLLPKNQSITKSFRALVAGASYLFFIVILALVLSYFQKTVLQTKKDNVALEYAKSIEADLANDIHDIFSELASYRSFYQVLIDGIRAIPDEQEKSGKFSVEQIDAFNAAVKRALLSIKHSPCANDHNQDKKIVDSMPGTAGTAFAQYGIRYNCELNTNDDGFITVALDEHAIATIISASKSTKDAEPTLDFYANNQQLNLVSDTSLETSIQADFDRQTPNKILSVFALNREGSSVLPSVNFQEANSLPETFNLSHRDYYKMVRDQKGWDITIPAKYIVDEAGGSEHTHGQGQDLSFGNVYMQRLLNVNNGTRGTTISMPIVEPSAFSISSVNTDASNLDYILGADVLMPSLSLGKAPPYDFVYMVVDRSSGEVLFHNDSNRSLVENLYFSGDTRSPLSKWLKAGLDHYKDLSDGLIKGVYHGQDGRFAVSKTIVDKWAVVVFYPNESLQTFMTNQFLYIATTFVAIILIVVAGIYTVRHYVWTNALKQKLRLPSKLNIRLITLVSSLLFAAGYCFYIVGYTLEALVFSATSIPLSLIIPGLGLAIATYIIYTSCYKHFCSSATSIQPSASTPTDLQGNVERTAKQGAVALITMILVAVVVHVFYLQQTADAPHKSLDFHYQQLACNWINYEKEELTSIGLSRYPNSITSGRISPLDLLPLDNNWRAQLKNEDSMQRVDSSDSTSVQRNNYCSNHSTQVHPDDYPSLHSVFGATYLWRWVSIYILDNDFDANYSTLNTTFTKNHFTNGVMSTLVGQTLFFAVVLFLIALIWFRFNTKVVWKKLYCPERFLQHIQNLTQSANEKNFETRATNLIIECDTVKLNGIGLALLLRTMSLGKAQHANNLLDGFDELYALSPCLQKFSEDGCFLPNLKLNVVKHKGSEQLGIELWDIETCLEKSKFRQLLLDLILELKSLTLSKQLASFTIFTGFHSLQRVKIKDPLMLDQSTLLDHAEYLSWAECLMDFVVSVPNSFTKDLDLALLKEEIACFPELSFIVDEVKEGSAPMGGETVFKQDDDLLLDSRWATINYILLNAEALYRFKWESCSSAEKIALINLAKQQRINPANTQMIEHLALNGLITVRRGNLDIINRSFAHFVLHAETAETLNRLIAHGEAGVWKNYKLPLGVLIVLVIGGIALTSGESIYIIAASMAGILGTIASVASSANMLRGHLQE</sequence>
<keyword evidence="1" id="KW-1133">Transmembrane helix</keyword>
<feature type="transmembrane region" description="Helical" evidence="1">
    <location>
        <begin position="877"/>
        <end position="896"/>
    </location>
</feature>
<keyword evidence="3" id="KW-1185">Reference proteome</keyword>
<feature type="transmembrane region" description="Helical" evidence="1">
    <location>
        <begin position="747"/>
        <end position="768"/>
    </location>
</feature>
<evidence type="ECO:0000256" key="1">
    <source>
        <dbReference type="SAM" id="Phobius"/>
    </source>
</evidence>
<feature type="transmembrane region" description="Helical" evidence="1">
    <location>
        <begin position="270"/>
        <end position="294"/>
    </location>
</feature>
<dbReference type="EMBL" id="BSOT01000005">
    <property type="protein sequence ID" value="GLR70563.1"/>
    <property type="molecule type" value="Genomic_DNA"/>
</dbReference>
<feature type="transmembrane region" description="Helical" evidence="1">
    <location>
        <begin position="815"/>
        <end position="842"/>
    </location>
</feature>
<protein>
    <recommendedName>
        <fullName evidence="4">Cache domain-containing protein</fullName>
    </recommendedName>
</protein>
<accession>A0AA37WI63</accession>
<evidence type="ECO:0008006" key="4">
    <source>
        <dbReference type="Google" id="ProtNLM"/>
    </source>
</evidence>
<dbReference type="Proteomes" id="UP001156601">
    <property type="component" value="Unassembled WGS sequence"/>
</dbReference>
<proteinExistence type="predicted"/>
<feature type="transmembrane region" description="Helical" evidence="1">
    <location>
        <begin position="17"/>
        <end position="36"/>
    </location>
</feature>
<evidence type="ECO:0000313" key="3">
    <source>
        <dbReference type="Proteomes" id="UP001156601"/>
    </source>
</evidence>
<dbReference type="RefSeq" id="WP_284216857.1">
    <property type="nucleotide sequence ID" value="NZ_BSOT01000005.1"/>
</dbReference>
<name>A0AA37WI63_9ALTE</name>
<gene>
    <name evidence="2" type="ORF">GCM10007852_14710</name>
</gene>
<reference evidence="2" key="2">
    <citation type="submission" date="2023-01" db="EMBL/GenBank/DDBJ databases">
        <title>Draft genome sequence of Agaribacter marinus strain NBRC 110023.</title>
        <authorList>
            <person name="Sun Q."/>
            <person name="Mori K."/>
        </authorList>
    </citation>
    <scope>NUCLEOTIDE SEQUENCE</scope>
    <source>
        <strain evidence="2">NBRC 110023</strain>
    </source>
</reference>
<feature type="transmembrane region" description="Helical" evidence="1">
    <location>
        <begin position="1043"/>
        <end position="1062"/>
    </location>
</feature>